<reference evidence="1 2" key="1">
    <citation type="submission" date="2021-07" db="EMBL/GenBank/DDBJ databases">
        <authorList>
            <person name="So Y."/>
        </authorList>
    </citation>
    <scope>NUCLEOTIDE SEQUENCE [LARGE SCALE GENOMIC DNA]</scope>
    <source>
        <strain evidence="1 2">HJA6</strain>
    </source>
</reference>
<protein>
    <submittedName>
        <fullName evidence="1">DUF1045 domain-containing protein</fullName>
    </submittedName>
</protein>
<evidence type="ECO:0000313" key="1">
    <source>
        <dbReference type="EMBL" id="MBW6399815.1"/>
    </source>
</evidence>
<dbReference type="PIRSF" id="PIRSF033328">
    <property type="entry name" value="Phest_Mll4975"/>
    <property type="match status" value="1"/>
</dbReference>
<dbReference type="RefSeq" id="WP_219764408.1">
    <property type="nucleotide sequence ID" value="NZ_JAHYBZ010000006.1"/>
</dbReference>
<dbReference type="Pfam" id="PF06299">
    <property type="entry name" value="DUF1045"/>
    <property type="match status" value="1"/>
</dbReference>
<keyword evidence="2" id="KW-1185">Reference proteome</keyword>
<comment type="caution">
    <text evidence="1">The sequence shown here is derived from an EMBL/GenBank/DDBJ whole genome shotgun (WGS) entry which is preliminary data.</text>
</comment>
<gene>
    <name evidence="1" type="ORF">KPL78_18295</name>
</gene>
<sequence length="226" mass="24551">MTPHRIALYWAPEESDALHGRASTWLGRDAVSGAALDQPGLPGLDIAEVTADPRSYGLHATLKPPFRLANGYAAARDATAALAARTASFDLPPLAVFDLDGFLALRETAPCPALHAFADACVEAVDDHRAPSTEAEIARRRPERLSAEQRENLTRWGYPYVFGEWRFHVTLSRRLSAEEKAVVMPAVTDYLGDLPGVTRRVSAISLFVQPAPGAPFTIAERLPLRG</sequence>
<dbReference type="EMBL" id="JAHYBZ010000006">
    <property type="protein sequence ID" value="MBW6399815.1"/>
    <property type="molecule type" value="Genomic_DNA"/>
</dbReference>
<name>A0ABS7AEV5_9PROT</name>
<dbReference type="Proteomes" id="UP001196565">
    <property type="component" value="Unassembled WGS sequence"/>
</dbReference>
<accession>A0ABS7AEV5</accession>
<evidence type="ECO:0000313" key="2">
    <source>
        <dbReference type="Proteomes" id="UP001196565"/>
    </source>
</evidence>
<proteinExistence type="predicted"/>
<dbReference type="InterPro" id="IPR009389">
    <property type="entry name" value="DUF1045"/>
</dbReference>
<organism evidence="1 2">
    <name type="scientific">Roseomonas alba</name>
    <dbReference type="NCBI Taxonomy" id="2846776"/>
    <lineage>
        <taxon>Bacteria</taxon>
        <taxon>Pseudomonadati</taxon>
        <taxon>Pseudomonadota</taxon>
        <taxon>Alphaproteobacteria</taxon>
        <taxon>Acetobacterales</taxon>
        <taxon>Roseomonadaceae</taxon>
        <taxon>Roseomonas</taxon>
    </lineage>
</organism>